<dbReference type="InterPro" id="IPR013785">
    <property type="entry name" value="Aldolase_TIM"/>
</dbReference>
<name>A0A7S0XES6_9CHLO</name>
<accession>A0A7S0XES6</accession>
<dbReference type="PANTHER" id="PTHR31862">
    <property type="entry name" value="UPF0261 DOMAIN PROTEIN (AFU_ORTHOLOGUE AFUA_1G10120)"/>
    <property type="match status" value="1"/>
</dbReference>
<organism evidence="2">
    <name type="scientific">Mantoniella antarctica</name>
    <dbReference type="NCBI Taxonomy" id="81844"/>
    <lineage>
        <taxon>Eukaryota</taxon>
        <taxon>Viridiplantae</taxon>
        <taxon>Chlorophyta</taxon>
        <taxon>Mamiellophyceae</taxon>
        <taxon>Mamiellales</taxon>
        <taxon>Mamiellaceae</taxon>
        <taxon>Mantoniella</taxon>
    </lineage>
</organism>
<dbReference type="Gene3D" id="3.20.20.70">
    <property type="entry name" value="Aldolase class I"/>
    <property type="match status" value="1"/>
</dbReference>
<reference evidence="2" key="1">
    <citation type="submission" date="2021-01" db="EMBL/GenBank/DDBJ databases">
        <authorList>
            <person name="Corre E."/>
            <person name="Pelletier E."/>
            <person name="Niang G."/>
            <person name="Scheremetjew M."/>
            <person name="Finn R."/>
            <person name="Kale V."/>
            <person name="Holt S."/>
            <person name="Cochrane G."/>
            <person name="Meng A."/>
            <person name="Brown T."/>
            <person name="Cohen L."/>
        </authorList>
    </citation>
    <scope>NUCLEOTIDE SEQUENCE</scope>
    <source>
        <strain evidence="2">SL-175</strain>
    </source>
</reference>
<dbReference type="InterPro" id="IPR051353">
    <property type="entry name" value="Tobamovirus_resist_UPF0261"/>
</dbReference>
<evidence type="ECO:0000259" key="1">
    <source>
        <dbReference type="Pfam" id="PF09370"/>
    </source>
</evidence>
<evidence type="ECO:0000313" key="2">
    <source>
        <dbReference type="EMBL" id="CAD8718288.1"/>
    </source>
</evidence>
<gene>
    <name evidence="2" type="ORF">MANT1106_LOCUS18225</name>
</gene>
<dbReference type="InterPro" id="IPR009215">
    <property type="entry name" value="TIM-br_IGPS-like"/>
</dbReference>
<proteinExistence type="predicted"/>
<feature type="domain" description="TIM-barrel" evidence="1">
    <location>
        <begin position="1"/>
        <end position="102"/>
    </location>
</feature>
<dbReference type="Pfam" id="PF09370">
    <property type="entry name" value="PEP_hydrolase"/>
    <property type="match status" value="1"/>
</dbReference>
<dbReference type="EMBL" id="HBFC01030731">
    <property type="protein sequence ID" value="CAD8718288.1"/>
    <property type="molecule type" value="Transcribed_RNA"/>
</dbReference>
<protein>
    <recommendedName>
        <fullName evidence="1">TIM-barrel domain-containing protein</fullName>
    </recommendedName>
</protein>
<dbReference type="PANTHER" id="PTHR31862:SF1">
    <property type="entry name" value="UPF0261 DOMAIN PROTEIN (AFU_ORTHOLOGUE AFUA_1G10120)"/>
    <property type="match status" value="1"/>
</dbReference>
<dbReference type="AlphaFoldDB" id="A0A7S0XES6"/>
<sequence>MAGAGADIVVAHVGLTTAGSIGAATSLTLEDATSAVQAMADAARAVHPHILVLCHGGPIATPADAAYVLGRTRGVHGFYGASSMERIPVEVAIADCVREFTSLRLPECD</sequence>